<dbReference type="InterPro" id="IPR002575">
    <property type="entry name" value="Aminoglycoside_PTrfase"/>
</dbReference>
<dbReference type="SUPFAM" id="SSF56112">
    <property type="entry name" value="Protein kinase-like (PK-like)"/>
    <property type="match status" value="1"/>
</dbReference>
<protein>
    <submittedName>
        <fullName evidence="2">Phosphotransferase</fullName>
    </submittedName>
</protein>
<dbReference type="PANTHER" id="PTHR21310">
    <property type="entry name" value="AMINOGLYCOSIDE PHOSPHOTRANSFERASE-RELATED-RELATED"/>
    <property type="match status" value="1"/>
</dbReference>
<organism evidence="2 3">
    <name type="scientific">Microbispora siamensis</name>
    <dbReference type="NCBI Taxonomy" id="564413"/>
    <lineage>
        <taxon>Bacteria</taxon>
        <taxon>Bacillati</taxon>
        <taxon>Actinomycetota</taxon>
        <taxon>Actinomycetes</taxon>
        <taxon>Streptosporangiales</taxon>
        <taxon>Streptosporangiaceae</taxon>
        <taxon>Microbispora</taxon>
    </lineage>
</organism>
<name>A0ABQ4GQP6_9ACTN</name>
<dbReference type="InterPro" id="IPR051678">
    <property type="entry name" value="AGP_Transferase"/>
</dbReference>
<dbReference type="Proteomes" id="UP000660454">
    <property type="component" value="Unassembled WGS sequence"/>
</dbReference>
<dbReference type="EMBL" id="BOOF01000027">
    <property type="protein sequence ID" value="GIH63733.1"/>
    <property type="molecule type" value="Genomic_DNA"/>
</dbReference>
<dbReference type="RefSeq" id="WP_204050117.1">
    <property type="nucleotide sequence ID" value="NZ_BOOF01000027.1"/>
</dbReference>
<accession>A0ABQ4GQP6</accession>
<proteinExistence type="predicted"/>
<dbReference type="Gene3D" id="3.90.1200.10">
    <property type="match status" value="1"/>
</dbReference>
<feature type="domain" description="Aminoglycoside phosphotransferase" evidence="1">
    <location>
        <begin position="31"/>
        <end position="269"/>
    </location>
</feature>
<keyword evidence="3" id="KW-1185">Reference proteome</keyword>
<evidence type="ECO:0000313" key="3">
    <source>
        <dbReference type="Proteomes" id="UP000660454"/>
    </source>
</evidence>
<dbReference type="PANTHER" id="PTHR21310:SF15">
    <property type="entry name" value="AMINOGLYCOSIDE PHOSPHOTRANSFERASE DOMAIN-CONTAINING PROTEIN"/>
    <property type="match status" value="1"/>
</dbReference>
<evidence type="ECO:0000259" key="1">
    <source>
        <dbReference type="Pfam" id="PF01636"/>
    </source>
</evidence>
<evidence type="ECO:0000313" key="2">
    <source>
        <dbReference type="EMBL" id="GIH63733.1"/>
    </source>
</evidence>
<comment type="caution">
    <text evidence="2">The sequence shown here is derived from an EMBL/GenBank/DDBJ whole genome shotgun (WGS) entry which is preliminary data.</text>
</comment>
<dbReference type="InterPro" id="IPR011009">
    <property type="entry name" value="Kinase-like_dom_sf"/>
</dbReference>
<sequence>MDSRTKRRLSPAQLDEITRDALGCGVTSSEELTDGFANAVWRLGLDDGRQVVLKLGPPPDLRLLAYERHLLRTEAMVYHLAQPVGLPMPDLLKASFDDPLLGGDYLILSALDGVPWNRTSLSPAEEGALRFELGRHLARLHAIPGTGVFGYPYAGLTGRTWREAFLVMIGALLDDAVYYSTPLPATIVEIVGLVHMNAHVLDQVTNPSLVHFDMWPGNVFLNGDKRVQALIDHERAFWGDPLADFVTPTIFGELREDDPMLAGYRQEGGPLTLDHAARLRIALYRVYLYLIMLVEDGPRQYPEESYAPTRDITTRSLVACLDVLRAGHREGGQRQAAPHARV</sequence>
<gene>
    <name evidence="2" type="ORF">Msi02_45500</name>
</gene>
<reference evidence="2 3" key="1">
    <citation type="submission" date="2021-01" db="EMBL/GenBank/DDBJ databases">
        <title>Whole genome shotgun sequence of Microbispora siamensis NBRC 104113.</title>
        <authorList>
            <person name="Komaki H."/>
            <person name="Tamura T."/>
        </authorList>
    </citation>
    <scope>NUCLEOTIDE SEQUENCE [LARGE SCALE GENOMIC DNA]</scope>
    <source>
        <strain evidence="2 3">NBRC 104113</strain>
    </source>
</reference>
<dbReference type="Pfam" id="PF01636">
    <property type="entry name" value="APH"/>
    <property type="match status" value="1"/>
</dbReference>
<dbReference type="Gene3D" id="3.30.200.20">
    <property type="entry name" value="Phosphorylase Kinase, domain 1"/>
    <property type="match status" value="1"/>
</dbReference>